<accession>A0A8X8Y375</accession>
<dbReference type="AlphaFoldDB" id="A0A8X8Y375"/>
<dbReference type="Proteomes" id="UP000298416">
    <property type="component" value="Unassembled WGS sequence"/>
</dbReference>
<dbReference type="PANTHER" id="PTHR47991">
    <property type="entry name" value="OXOGLUTARATE/IRON-DEPENDENT DIOXYGENASE"/>
    <property type="match status" value="1"/>
</dbReference>
<sequence length="100" mass="11528">MESLQIEHDGKWFNVDSPKNSIYVNVADQLEIFINEGCKSLKHRAVLNEERDRISIVLAEKDGGPKFYAMKYEEYMESQLTKSCIDGKSRLEKQMILAAN</sequence>
<dbReference type="Pfam" id="PF03171">
    <property type="entry name" value="2OG-FeII_Oxy"/>
    <property type="match status" value="1"/>
</dbReference>
<dbReference type="EMBL" id="PNBA02000005">
    <property type="protein sequence ID" value="KAG6425033.1"/>
    <property type="molecule type" value="Genomic_DNA"/>
</dbReference>
<evidence type="ECO:0000256" key="2">
    <source>
        <dbReference type="ARBA" id="ARBA00023004"/>
    </source>
</evidence>
<reference evidence="4" key="1">
    <citation type="submission" date="2018-01" db="EMBL/GenBank/DDBJ databases">
        <authorList>
            <person name="Mao J.F."/>
        </authorList>
    </citation>
    <scope>NUCLEOTIDE SEQUENCE</scope>
    <source>
        <strain evidence="4">Huo1</strain>
        <tissue evidence="4">Leaf</tissue>
    </source>
</reference>
<feature type="domain" description="Isopenicillin N synthase-like Fe(2+) 2OG dioxygenase" evidence="3">
    <location>
        <begin position="3"/>
        <end position="57"/>
    </location>
</feature>
<evidence type="ECO:0000256" key="1">
    <source>
        <dbReference type="ARBA" id="ARBA00022723"/>
    </source>
</evidence>
<proteinExistence type="predicted"/>
<evidence type="ECO:0000313" key="5">
    <source>
        <dbReference type="Proteomes" id="UP000298416"/>
    </source>
</evidence>
<dbReference type="Gene3D" id="2.60.120.330">
    <property type="entry name" value="B-lactam Antibiotic, Isopenicillin N Synthase, Chain"/>
    <property type="match status" value="1"/>
</dbReference>
<keyword evidence="5" id="KW-1185">Reference proteome</keyword>
<gene>
    <name evidence="4" type="ORF">SASPL_115456</name>
</gene>
<keyword evidence="1" id="KW-0479">Metal-binding</keyword>
<organism evidence="4">
    <name type="scientific">Salvia splendens</name>
    <name type="common">Scarlet sage</name>
    <dbReference type="NCBI Taxonomy" id="180675"/>
    <lineage>
        <taxon>Eukaryota</taxon>
        <taxon>Viridiplantae</taxon>
        <taxon>Streptophyta</taxon>
        <taxon>Embryophyta</taxon>
        <taxon>Tracheophyta</taxon>
        <taxon>Spermatophyta</taxon>
        <taxon>Magnoliopsida</taxon>
        <taxon>eudicotyledons</taxon>
        <taxon>Gunneridae</taxon>
        <taxon>Pentapetalae</taxon>
        <taxon>asterids</taxon>
        <taxon>lamiids</taxon>
        <taxon>Lamiales</taxon>
        <taxon>Lamiaceae</taxon>
        <taxon>Nepetoideae</taxon>
        <taxon>Mentheae</taxon>
        <taxon>Salviinae</taxon>
        <taxon>Salvia</taxon>
        <taxon>Salvia subgen. Calosphace</taxon>
        <taxon>core Calosphace</taxon>
    </lineage>
</organism>
<keyword evidence="2" id="KW-0408">Iron</keyword>
<evidence type="ECO:0000259" key="3">
    <source>
        <dbReference type="Pfam" id="PF03171"/>
    </source>
</evidence>
<dbReference type="InterPro" id="IPR027443">
    <property type="entry name" value="IPNS-like_sf"/>
</dbReference>
<dbReference type="SUPFAM" id="SSF51197">
    <property type="entry name" value="Clavaminate synthase-like"/>
    <property type="match status" value="1"/>
</dbReference>
<dbReference type="GO" id="GO:0046872">
    <property type="term" value="F:metal ion binding"/>
    <property type="evidence" value="ECO:0007669"/>
    <property type="project" value="UniProtKB-KW"/>
</dbReference>
<reference evidence="4" key="2">
    <citation type="submission" date="2020-08" db="EMBL/GenBank/DDBJ databases">
        <title>Plant Genome Project.</title>
        <authorList>
            <person name="Zhang R.-G."/>
        </authorList>
    </citation>
    <scope>NUCLEOTIDE SEQUENCE</scope>
    <source>
        <strain evidence="4">Huo1</strain>
        <tissue evidence="4">Leaf</tissue>
    </source>
</reference>
<comment type="caution">
    <text evidence="4">The sequence shown here is derived from an EMBL/GenBank/DDBJ whole genome shotgun (WGS) entry which is preliminary data.</text>
</comment>
<protein>
    <recommendedName>
        <fullName evidence="3">Isopenicillin N synthase-like Fe(2+) 2OG dioxygenase domain-containing protein</fullName>
    </recommendedName>
</protein>
<evidence type="ECO:0000313" key="4">
    <source>
        <dbReference type="EMBL" id="KAG6425033.1"/>
    </source>
</evidence>
<dbReference type="InterPro" id="IPR050295">
    <property type="entry name" value="Plant_2OG-oxidoreductases"/>
</dbReference>
<dbReference type="InterPro" id="IPR044861">
    <property type="entry name" value="IPNS-like_FE2OG_OXY"/>
</dbReference>
<name>A0A8X8Y375_SALSN</name>